<keyword evidence="8 9" id="KW-0472">Membrane</keyword>
<evidence type="ECO:0000256" key="1">
    <source>
        <dbReference type="ARBA" id="ARBA00004370"/>
    </source>
</evidence>
<dbReference type="STRING" id="43775.SAMN04489760_10287"/>
<dbReference type="AlphaFoldDB" id="A0A1H7UU43"/>
<dbReference type="InterPro" id="IPR001901">
    <property type="entry name" value="Translocase_SecE/Sec61-g"/>
</dbReference>
<dbReference type="InterPro" id="IPR038379">
    <property type="entry name" value="SecE_sf"/>
</dbReference>
<evidence type="ECO:0000256" key="3">
    <source>
        <dbReference type="ARBA" id="ARBA00022475"/>
    </source>
</evidence>
<evidence type="ECO:0000256" key="5">
    <source>
        <dbReference type="ARBA" id="ARBA00022927"/>
    </source>
</evidence>
<comment type="function">
    <text evidence="9">Essential subunit of the Sec protein translocation channel SecYEG. Clamps together the 2 halves of SecY. May contact the channel plug during translocation.</text>
</comment>
<keyword evidence="5 9" id="KW-0653">Protein transport</keyword>
<dbReference type="Gene3D" id="1.20.5.1030">
    <property type="entry name" value="Preprotein translocase secy subunit"/>
    <property type="match status" value="1"/>
</dbReference>
<sequence>MENIMIKLKGYTEIVSLFLKGARAELKKVTWPTPKQTLASTSVVIIVVIIVSTFLGIVDFGLTKTIKLVLG</sequence>
<proteinExistence type="inferred from homology"/>
<dbReference type="HAMAP" id="MF_00422">
    <property type="entry name" value="SecE"/>
    <property type="match status" value="1"/>
</dbReference>
<evidence type="ECO:0000256" key="8">
    <source>
        <dbReference type="ARBA" id="ARBA00023136"/>
    </source>
</evidence>
<evidence type="ECO:0000256" key="2">
    <source>
        <dbReference type="ARBA" id="ARBA00022448"/>
    </source>
</evidence>
<keyword evidence="7 9" id="KW-0811">Translocation</keyword>
<dbReference type="Proteomes" id="UP000198744">
    <property type="component" value="Unassembled WGS sequence"/>
</dbReference>
<dbReference type="PROSITE" id="PS01067">
    <property type="entry name" value="SECE_SEC61G"/>
    <property type="match status" value="1"/>
</dbReference>
<evidence type="ECO:0000256" key="7">
    <source>
        <dbReference type="ARBA" id="ARBA00023010"/>
    </source>
</evidence>
<dbReference type="PANTHER" id="PTHR33910:SF1">
    <property type="entry name" value="PROTEIN TRANSLOCASE SUBUNIT SECE"/>
    <property type="match status" value="1"/>
</dbReference>
<dbReference type="OrthoDB" id="9812738at2"/>
<keyword evidence="2 9" id="KW-0813">Transport</keyword>
<dbReference type="GO" id="GO:0008320">
    <property type="term" value="F:protein transmembrane transporter activity"/>
    <property type="evidence" value="ECO:0007669"/>
    <property type="project" value="UniProtKB-UniRule"/>
</dbReference>
<organism evidence="10 11">
    <name type="scientific">Syntrophus gentianae</name>
    <dbReference type="NCBI Taxonomy" id="43775"/>
    <lineage>
        <taxon>Bacteria</taxon>
        <taxon>Pseudomonadati</taxon>
        <taxon>Thermodesulfobacteriota</taxon>
        <taxon>Syntrophia</taxon>
        <taxon>Syntrophales</taxon>
        <taxon>Syntrophaceae</taxon>
        <taxon>Syntrophus</taxon>
    </lineage>
</organism>
<dbReference type="NCBIfam" id="TIGR00964">
    <property type="entry name" value="secE_bact"/>
    <property type="match status" value="1"/>
</dbReference>
<dbReference type="GO" id="GO:0065002">
    <property type="term" value="P:intracellular protein transmembrane transport"/>
    <property type="evidence" value="ECO:0007669"/>
    <property type="project" value="UniProtKB-UniRule"/>
</dbReference>
<keyword evidence="4 9" id="KW-0812">Transmembrane</keyword>
<evidence type="ECO:0000313" key="11">
    <source>
        <dbReference type="Proteomes" id="UP000198744"/>
    </source>
</evidence>
<evidence type="ECO:0000256" key="6">
    <source>
        <dbReference type="ARBA" id="ARBA00022989"/>
    </source>
</evidence>
<dbReference type="GO" id="GO:0009306">
    <property type="term" value="P:protein secretion"/>
    <property type="evidence" value="ECO:0007669"/>
    <property type="project" value="UniProtKB-UniRule"/>
</dbReference>
<evidence type="ECO:0000313" key="10">
    <source>
        <dbReference type="EMBL" id="SEM00205.1"/>
    </source>
</evidence>
<dbReference type="EMBL" id="FOBS01000002">
    <property type="protein sequence ID" value="SEM00205.1"/>
    <property type="molecule type" value="Genomic_DNA"/>
</dbReference>
<dbReference type="GO" id="GO:0006605">
    <property type="term" value="P:protein targeting"/>
    <property type="evidence" value="ECO:0007669"/>
    <property type="project" value="UniProtKB-UniRule"/>
</dbReference>
<gene>
    <name evidence="9" type="primary">secE</name>
    <name evidence="10" type="ORF">SAMN04489760_10287</name>
</gene>
<comment type="similarity">
    <text evidence="9">Belongs to the SecE/SEC61-gamma family.</text>
</comment>
<keyword evidence="11" id="KW-1185">Reference proteome</keyword>
<accession>A0A1H7UU43</accession>
<protein>
    <recommendedName>
        <fullName evidence="9">Protein translocase subunit SecE</fullName>
    </recommendedName>
</protein>
<dbReference type="Pfam" id="PF00584">
    <property type="entry name" value="SecE"/>
    <property type="match status" value="1"/>
</dbReference>
<evidence type="ECO:0000256" key="4">
    <source>
        <dbReference type="ARBA" id="ARBA00022692"/>
    </source>
</evidence>
<keyword evidence="3 9" id="KW-1003">Cell membrane</keyword>
<feature type="transmembrane region" description="Helical" evidence="9">
    <location>
        <begin position="38"/>
        <end position="58"/>
    </location>
</feature>
<dbReference type="GO" id="GO:0043952">
    <property type="term" value="P:protein transport by the Sec complex"/>
    <property type="evidence" value="ECO:0007669"/>
    <property type="project" value="UniProtKB-UniRule"/>
</dbReference>
<evidence type="ECO:0000256" key="9">
    <source>
        <dbReference type="HAMAP-Rule" id="MF_00422"/>
    </source>
</evidence>
<keyword evidence="6 9" id="KW-1133">Transmembrane helix</keyword>
<dbReference type="PANTHER" id="PTHR33910">
    <property type="entry name" value="PROTEIN TRANSLOCASE SUBUNIT SECE"/>
    <property type="match status" value="1"/>
</dbReference>
<dbReference type="InterPro" id="IPR005807">
    <property type="entry name" value="SecE_bac"/>
</dbReference>
<reference evidence="10 11" key="1">
    <citation type="submission" date="2016-10" db="EMBL/GenBank/DDBJ databases">
        <authorList>
            <person name="de Groot N.N."/>
        </authorList>
    </citation>
    <scope>NUCLEOTIDE SEQUENCE [LARGE SCALE GENOMIC DNA]</scope>
    <source>
        <strain evidence="10 11">DSM 8423</strain>
    </source>
</reference>
<dbReference type="GO" id="GO:0005886">
    <property type="term" value="C:plasma membrane"/>
    <property type="evidence" value="ECO:0007669"/>
    <property type="project" value="UniProtKB-SubCell"/>
</dbReference>
<name>A0A1H7UU43_9BACT</name>
<comment type="subcellular location">
    <subcellularLocation>
        <location evidence="9">Cell membrane</location>
        <topology evidence="9">Single-pass membrane protein</topology>
    </subcellularLocation>
    <subcellularLocation>
        <location evidence="1">Membrane</location>
    </subcellularLocation>
</comment>
<comment type="subunit">
    <text evidence="9">Component of the Sec protein translocase complex. Heterotrimer consisting of SecY, SecE and SecG subunits. The heterotrimers can form oligomers, although 1 heterotrimer is thought to be able to translocate proteins. Interacts with the ribosome. Interacts with SecDF, and other proteins may be involved. Interacts with SecA.</text>
</comment>